<comment type="caution">
    <text evidence="3">The sequence shown here is derived from an EMBL/GenBank/DDBJ whole genome shotgun (WGS) entry which is preliminary data.</text>
</comment>
<dbReference type="EMBL" id="RAWG01000323">
    <property type="protein sequence ID" value="RKH35449.1"/>
    <property type="molecule type" value="Genomic_DNA"/>
</dbReference>
<sequence length="212" mass="22535">MTRPDGNAETPSTGERAPMPTMPEGDYAPAPRQGWWSRNWKWALPVGGCLGLMGTCLGVTALALGWGYKSVRDMGAYTEALAVAADDPHVQKALGTPFKPGFPSSTKVNTNNGRSHAELVVPLDGPKADGTLTVVADKQGEDWAFRTLYVQLEDGSRIDLLDDGDTDAPGALPEDAAPGEPGDEPRDLEPEAPAVPLPPREKQPGHESDIEL</sequence>
<name>A0A3A8MVZ5_9BACT</name>
<dbReference type="AlphaFoldDB" id="A0A3A8MVZ5"/>
<dbReference type="Proteomes" id="UP000273405">
    <property type="component" value="Unassembled WGS sequence"/>
</dbReference>
<keyword evidence="2" id="KW-0472">Membrane</keyword>
<evidence type="ECO:0000256" key="2">
    <source>
        <dbReference type="SAM" id="Phobius"/>
    </source>
</evidence>
<accession>A0A3A8MVZ5</accession>
<feature type="region of interest" description="Disordered" evidence="1">
    <location>
        <begin position="161"/>
        <end position="212"/>
    </location>
</feature>
<evidence type="ECO:0000313" key="4">
    <source>
        <dbReference type="Proteomes" id="UP000273405"/>
    </source>
</evidence>
<dbReference type="Pfam" id="PF08695">
    <property type="entry name" value="Coa1"/>
    <property type="match status" value="1"/>
</dbReference>
<protein>
    <recommendedName>
        <fullName evidence="5">Cytochrome oxidase complex assembly protein 1</fullName>
    </recommendedName>
</protein>
<keyword evidence="2" id="KW-1133">Transmembrane helix</keyword>
<feature type="region of interest" description="Disordered" evidence="1">
    <location>
        <begin position="1"/>
        <end position="30"/>
    </location>
</feature>
<organism evidence="3 4">
    <name type="scientific">Corallococcus sicarius</name>
    <dbReference type="NCBI Taxonomy" id="2316726"/>
    <lineage>
        <taxon>Bacteria</taxon>
        <taxon>Pseudomonadati</taxon>
        <taxon>Myxococcota</taxon>
        <taxon>Myxococcia</taxon>
        <taxon>Myxococcales</taxon>
        <taxon>Cystobacterineae</taxon>
        <taxon>Myxococcaceae</taxon>
        <taxon>Corallococcus</taxon>
    </lineage>
</organism>
<keyword evidence="4" id="KW-1185">Reference proteome</keyword>
<dbReference type="InterPro" id="IPR014807">
    <property type="entry name" value="Coa1"/>
</dbReference>
<evidence type="ECO:0000256" key="1">
    <source>
        <dbReference type="SAM" id="MobiDB-lite"/>
    </source>
</evidence>
<reference evidence="4" key="1">
    <citation type="submission" date="2018-09" db="EMBL/GenBank/DDBJ databases">
        <authorList>
            <person name="Livingstone P.G."/>
            <person name="Whitworth D.E."/>
        </authorList>
    </citation>
    <scope>NUCLEOTIDE SEQUENCE [LARGE SCALE GENOMIC DNA]</scope>
    <source>
        <strain evidence="4">CA040B</strain>
    </source>
</reference>
<keyword evidence="2" id="KW-0812">Transmembrane</keyword>
<feature type="compositionally biased region" description="Basic and acidic residues" evidence="1">
    <location>
        <begin position="199"/>
        <end position="212"/>
    </location>
</feature>
<feature type="transmembrane region" description="Helical" evidence="2">
    <location>
        <begin position="42"/>
        <end position="64"/>
    </location>
</feature>
<evidence type="ECO:0000313" key="3">
    <source>
        <dbReference type="EMBL" id="RKH35449.1"/>
    </source>
</evidence>
<evidence type="ECO:0008006" key="5">
    <source>
        <dbReference type="Google" id="ProtNLM"/>
    </source>
</evidence>
<gene>
    <name evidence="3" type="ORF">D7X12_34075</name>
</gene>
<proteinExistence type="predicted"/>